<dbReference type="InterPro" id="IPR017853">
    <property type="entry name" value="GH"/>
</dbReference>
<evidence type="ECO:0000256" key="2">
    <source>
        <dbReference type="ARBA" id="ARBA00006285"/>
    </source>
</evidence>
<dbReference type="CDD" id="cd06563">
    <property type="entry name" value="GH20_chitobiase-like"/>
    <property type="match status" value="1"/>
</dbReference>
<evidence type="ECO:0000256" key="6">
    <source>
        <dbReference type="PIRSR" id="PIRSR625705-1"/>
    </source>
</evidence>
<proteinExistence type="inferred from homology"/>
<keyword evidence="4" id="KW-0378">Hydrolase</keyword>
<dbReference type="EMBL" id="JBDKWZ010000014">
    <property type="protein sequence ID" value="MEN7550447.1"/>
    <property type="molecule type" value="Genomic_DNA"/>
</dbReference>
<dbReference type="Gene3D" id="3.30.379.10">
    <property type="entry name" value="Chitobiase/beta-hexosaminidase domain 2-like"/>
    <property type="match status" value="1"/>
</dbReference>
<dbReference type="PANTHER" id="PTHR22600">
    <property type="entry name" value="BETA-HEXOSAMINIDASE"/>
    <property type="match status" value="1"/>
</dbReference>
<dbReference type="InterPro" id="IPR026876">
    <property type="entry name" value="Fn3_assoc_repeat"/>
</dbReference>
<sequence>MKFFRTTISILGMVLLLWGCEQKQVKLLPVQIIPQPRSIDIQEAPPFLLDKDIQVFINDSSMLPAASLLQDILPVNSTLAWYNEEIPQTGFLLQLSPELDSLSREGYSLQVNEKQVGIRSAGPQGLFYAVESIRQLLPAQKEVPANTVLGLPAVRIQDAPRFAWRGMHLDVSRHFMPLDFVKKYIDYLALHKLNVFHWHLVDGIGWRIEIKSHPELTDWGAWRVVKEGKKPWQDFEIWKPGDERPKYGGYYTQEEIKEVLAYAKERFVTVVPEIELPGHSEVVFQCYPDLLCQDHKGKSLKNIGVYCASNPKSYTLLEEILDEVIELFPSEYIHIGGDEVSKSNWKACANCQKLMKKEGYTPHELQSHFVNHFDKYLKEKGRKLIGWHEILEGELSPSATIMYWGGEKGVADNLSMGHPTVLTTGSHFYFDHYQSLSKEEPKAFGGYAPLKKVYEYEPVPDGLDKSLKNNLLGVQANIWTEYVPNPQHAEYMVFPRMAALAEVAWQAEGTKNWERFQNKMEALLNHYQALGINYAPSAFRPDIQFALDRESKRLKVTLETELKADIYYTTDGSEPSPQSGTPYQAPFWLDASCTIKAIAVKNGKIINKPETKEAILHKAIGTEVELNNEGYGKYKAEGGYTLVDADFGGDKWGNGKWLGILNRDLEATLKLDTLSEIRQIKLSCIEETSAGVYFPAAIEVAVSQDGKSYQTVQAFKNERSLPIPKVPDIHTNTFELNFDPVACQYIRVKAQYQKVNNQGVFIFADELMVE</sequence>
<evidence type="ECO:0000256" key="5">
    <source>
        <dbReference type="ARBA" id="ARBA00023295"/>
    </source>
</evidence>
<dbReference type="Gene3D" id="2.60.120.260">
    <property type="entry name" value="Galactose-binding domain-like"/>
    <property type="match status" value="1"/>
</dbReference>
<dbReference type="InterPro" id="IPR015883">
    <property type="entry name" value="Glyco_hydro_20_cat"/>
</dbReference>
<dbReference type="InterPro" id="IPR029018">
    <property type="entry name" value="Hex-like_dom2"/>
</dbReference>
<dbReference type="SUPFAM" id="SSF51445">
    <property type="entry name" value="(Trans)glycosidases"/>
    <property type="match status" value="1"/>
</dbReference>
<organism evidence="9 10">
    <name type="scientific">Rapidithrix thailandica</name>
    <dbReference type="NCBI Taxonomy" id="413964"/>
    <lineage>
        <taxon>Bacteria</taxon>
        <taxon>Pseudomonadati</taxon>
        <taxon>Bacteroidota</taxon>
        <taxon>Cytophagia</taxon>
        <taxon>Cytophagales</taxon>
        <taxon>Flammeovirgaceae</taxon>
        <taxon>Rapidithrix</taxon>
    </lineage>
</organism>
<dbReference type="GO" id="GO:0016020">
    <property type="term" value="C:membrane"/>
    <property type="evidence" value="ECO:0007669"/>
    <property type="project" value="TreeGrafter"/>
</dbReference>
<dbReference type="AlphaFoldDB" id="A0AAW9SAI8"/>
<evidence type="ECO:0000313" key="10">
    <source>
        <dbReference type="Proteomes" id="UP001403385"/>
    </source>
</evidence>
<dbReference type="Pfam" id="PF00728">
    <property type="entry name" value="Glyco_hydro_20"/>
    <property type="match status" value="1"/>
</dbReference>
<name>A0AAW9SAI8_9BACT</name>
<comment type="similarity">
    <text evidence="2">Belongs to the glycosyl hydrolase 20 family.</text>
</comment>
<evidence type="ECO:0000259" key="7">
    <source>
        <dbReference type="Pfam" id="PF00728"/>
    </source>
</evidence>
<evidence type="ECO:0000313" key="9">
    <source>
        <dbReference type="EMBL" id="MEN7550447.1"/>
    </source>
</evidence>
<dbReference type="PRINTS" id="PR00738">
    <property type="entry name" value="GLHYDRLASE20"/>
</dbReference>
<feature type="domain" description="Beta-hexosaminidase bacterial type N-terminal" evidence="8">
    <location>
        <begin position="31"/>
        <end position="159"/>
    </location>
</feature>
<dbReference type="Pfam" id="PF13287">
    <property type="entry name" value="Fn3_assoc"/>
    <property type="match status" value="1"/>
</dbReference>
<dbReference type="Proteomes" id="UP001403385">
    <property type="component" value="Unassembled WGS sequence"/>
</dbReference>
<dbReference type="GO" id="GO:0005975">
    <property type="term" value="P:carbohydrate metabolic process"/>
    <property type="evidence" value="ECO:0007669"/>
    <property type="project" value="InterPro"/>
</dbReference>
<dbReference type="InterPro" id="IPR015882">
    <property type="entry name" value="HEX_bac_N"/>
</dbReference>
<gene>
    <name evidence="9" type="ORF">AAG747_21185</name>
</gene>
<evidence type="ECO:0000256" key="1">
    <source>
        <dbReference type="ARBA" id="ARBA00001231"/>
    </source>
</evidence>
<dbReference type="EC" id="3.2.1.52" evidence="3"/>
<dbReference type="GO" id="GO:0004563">
    <property type="term" value="F:beta-N-acetylhexosaminidase activity"/>
    <property type="evidence" value="ECO:0007669"/>
    <property type="project" value="UniProtKB-EC"/>
</dbReference>
<comment type="caution">
    <text evidence="9">The sequence shown here is derived from an EMBL/GenBank/DDBJ whole genome shotgun (WGS) entry which is preliminary data.</text>
</comment>
<accession>A0AAW9SAI8</accession>
<keyword evidence="5" id="KW-0326">Glycosidase</keyword>
<dbReference type="InterPro" id="IPR025705">
    <property type="entry name" value="Beta_hexosaminidase_sua/sub"/>
</dbReference>
<dbReference type="Pfam" id="PF02838">
    <property type="entry name" value="Glyco_hydro_20b"/>
    <property type="match status" value="1"/>
</dbReference>
<dbReference type="SUPFAM" id="SSF55545">
    <property type="entry name" value="beta-N-acetylhexosaminidase-like domain"/>
    <property type="match status" value="1"/>
</dbReference>
<feature type="active site" description="Proton donor" evidence="6">
    <location>
        <position position="339"/>
    </location>
</feature>
<dbReference type="Gene3D" id="3.20.20.80">
    <property type="entry name" value="Glycosidases"/>
    <property type="match status" value="1"/>
</dbReference>
<evidence type="ECO:0000259" key="8">
    <source>
        <dbReference type="Pfam" id="PF02838"/>
    </source>
</evidence>
<evidence type="ECO:0000256" key="3">
    <source>
        <dbReference type="ARBA" id="ARBA00012663"/>
    </source>
</evidence>
<feature type="domain" description="Glycoside hydrolase family 20 catalytic" evidence="7">
    <location>
        <begin position="162"/>
        <end position="507"/>
    </location>
</feature>
<protein>
    <recommendedName>
        <fullName evidence="3">beta-N-acetylhexosaminidase</fullName>
        <ecNumber evidence="3">3.2.1.52</ecNumber>
    </recommendedName>
</protein>
<evidence type="ECO:0000256" key="4">
    <source>
        <dbReference type="ARBA" id="ARBA00022801"/>
    </source>
</evidence>
<keyword evidence="10" id="KW-1185">Reference proteome</keyword>
<reference evidence="9 10" key="1">
    <citation type="submission" date="2024-04" db="EMBL/GenBank/DDBJ databases">
        <title>Novel genus in family Flammeovirgaceae.</title>
        <authorList>
            <person name="Nguyen T.H."/>
            <person name="Vuong T.Q."/>
            <person name="Le H."/>
            <person name="Kim S.-G."/>
        </authorList>
    </citation>
    <scope>NUCLEOTIDE SEQUENCE [LARGE SCALE GENOMIC DNA]</scope>
    <source>
        <strain evidence="9 10">JCM 23209</strain>
    </source>
</reference>
<comment type="catalytic activity">
    <reaction evidence="1">
        <text>Hydrolysis of terminal non-reducing N-acetyl-D-hexosamine residues in N-acetyl-beta-D-hexosaminides.</text>
        <dbReference type="EC" id="3.2.1.52"/>
    </reaction>
</comment>
<dbReference type="GO" id="GO:0030203">
    <property type="term" value="P:glycosaminoglycan metabolic process"/>
    <property type="evidence" value="ECO:0007669"/>
    <property type="project" value="TreeGrafter"/>
</dbReference>
<dbReference type="PANTHER" id="PTHR22600:SF57">
    <property type="entry name" value="BETA-N-ACETYLHEXOSAMINIDASE"/>
    <property type="match status" value="1"/>
</dbReference>
<dbReference type="RefSeq" id="WP_346823229.1">
    <property type="nucleotide sequence ID" value="NZ_JBDKWZ010000014.1"/>
</dbReference>